<gene>
    <name evidence="2" type="ORF">AB1Y20_007739</name>
</gene>
<comment type="caution">
    <text evidence="2">The sequence shown here is derived from an EMBL/GenBank/DDBJ whole genome shotgun (WGS) entry which is preliminary data.</text>
</comment>
<evidence type="ECO:0000313" key="3">
    <source>
        <dbReference type="Proteomes" id="UP001515480"/>
    </source>
</evidence>
<name>A0AB34IYF3_PRYPA</name>
<protein>
    <recommendedName>
        <fullName evidence="4">FERM domain-containing protein</fullName>
    </recommendedName>
</protein>
<feature type="region of interest" description="Disordered" evidence="1">
    <location>
        <begin position="282"/>
        <end position="307"/>
    </location>
</feature>
<keyword evidence="3" id="KW-1185">Reference proteome</keyword>
<evidence type="ECO:0008006" key="4">
    <source>
        <dbReference type="Google" id="ProtNLM"/>
    </source>
</evidence>
<accession>A0AB34IYF3</accession>
<dbReference type="AlphaFoldDB" id="A0AB34IYF3"/>
<evidence type="ECO:0000313" key="2">
    <source>
        <dbReference type="EMBL" id="KAL1508152.1"/>
    </source>
</evidence>
<dbReference type="EMBL" id="JBGBPQ010000017">
    <property type="protein sequence ID" value="KAL1508152.1"/>
    <property type="molecule type" value="Genomic_DNA"/>
</dbReference>
<dbReference type="Proteomes" id="UP001515480">
    <property type="component" value="Unassembled WGS sequence"/>
</dbReference>
<sequence>MIVALVELPGGSACTLELQPSDDVDTVLCRLALALRCEPLRGFSLLLRGRQPSLWQRPARLAQLPSSCPRATWGMQHTPPAALVLELRSLLSPPWALARDELAAGHVRLPPALFVEICSLDLQLSLGGTDAAVRTALFARHVLLSLLPCCHPRAEPPALAARLLQRHAAARRLSPHAARAASLALLSSAAPAGAHFAGALRLWPAGARRGARRDGCLALSAARLGVSLAAASAELPLASVRRWRAWGECVQIECDGELPPLCHAPSRRVVLRLHCADAMRALGVPPDRPRSPNSRENLDLPPSRTTE</sequence>
<organism evidence="2 3">
    <name type="scientific">Prymnesium parvum</name>
    <name type="common">Toxic golden alga</name>
    <dbReference type="NCBI Taxonomy" id="97485"/>
    <lineage>
        <taxon>Eukaryota</taxon>
        <taxon>Haptista</taxon>
        <taxon>Haptophyta</taxon>
        <taxon>Prymnesiophyceae</taxon>
        <taxon>Prymnesiales</taxon>
        <taxon>Prymnesiaceae</taxon>
        <taxon>Prymnesium</taxon>
    </lineage>
</organism>
<evidence type="ECO:0000256" key="1">
    <source>
        <dbReference type="SAM" id="MobiDB-lite"/>
    </source>
</evidence>
<reference evidence="2 3" key="1">
    <citation type="journal article" date="2024" name="Science">
        <title>Giant polyketide synthase enzymes in the biosynthesis of giant marine polyether toxins.</title>
        <authorList>
            <person name="Fallon T.R."/>
            <person name="Shende V.V."/>
            <person name="Wierzbicki I.H."/>
            <person name="Pendleton A.L."/>
            <person name="Watervoot N.F."/>
            <person name="Auber R.P."/>
            <person name="Gonzalez D.J."/>
            <person name="Wisecaver J.H."/>
            <person name="Moore B.S."/>
        </authorList>
    </citation>
    <scope>NUCLEOTIDE SEQUENCE [LARGE SCALE GENOMIC DNA]</scope>
    <source>
        <strain evidence="2 3">12B1</strain>
    </source>
</reference>
<proteinExistence type="predicted"/>